<dbReference type="EMBL" id="MU266386">
    <property type="protein sequence ID" value="KAH7926282.1"/>
    <property type="molecule type" value="Genomic_DNA"/>
</dbReference>
<sequence>MKNIYCAQCGLAVLPTNLGAHIREVHVRDIYVNAVNQALRPRNPRRTRPGSIALNTGATKGTQPARRNNAHSPRRDVGTGHPHPSPRPQAGQKGGPDSRNPRRSAGLPFDDNIWFLHPDLMGYDAEELKQRALDLSTTYSANLKNIIKRCEQLDPADKLDCLKYSKIPMYSALIALVFIHVSLGPAATEHVMKARLKHELDAWEVLDLVELLVRHRSIKESLLGFLHLNTDHAHRFPPDLEEQVNESIIPITGILVSVLTDPEQLRKVLSLKGDKATSALDLLQAAYDHSHLDRAFKPLILNALILLGQKSGCHPRSSVIPKSSWTDLDFQPTTQRTWVGSSLQASTFRSHLLIIKTVYPYGKFEEVLPNFAAEAAVWRNLRHPNLMPFYGTYIEPRPSGGPLSFVLPFFHFKNEDLMTYLWKHPDANRPLLLLDVARGLRHLHSMKPVICYGKLRPECILITDSGRACISDFGFALVNNILLYAHDLSVIRKWPPENPPRYTPQMDMYSFGCLCYEVHSGRLLRLHQSMVLSTKEERAELGMTGVMAKFILSCCKEDPSARPTAEQAVKRLKDMLVDVDLPPPADAEFNDTVKTELIGPVYDPFSLPLRRCESPASEATYGCRIS</sequence>
<evidence type="ECO:0000313" key="1">
    <source>
        <dbReference type="EMBL" id="KAH7926282.1"/>
    </source>
</evidence>
<gene>
    <name evidence="1" type="ORF">BV22DRAFT_1194545</name>
</gene>
<keyword evidence="2" id="KW-1185">Reference proteome</keyword>
<reference evidence="1" key="1">
    <citation type="journal article" date="2021" name="New Phytol.">
        <title>Evolutionary innovations through gain and loss of genes in the ectomycorrhizal Boletales.</title>
        <authorList>
            <person name="Wu G."/>
            <person name="Miyauchi S."/>
            <person name="Morin E."/>
            <person name="Kuo A."/>
            <person name="Drula E."/>
            <person name="Varga T."/>
            <person name="Kohler A."/>
            <person name="Feng B."/>
            <person name="Cao Y."/>
            <person name="Lipzen A."/>
            <person name="Daum C."/>
            <person name="Hundley H."/>
            <person name="Pangilinan J."/>
            <person name="Johnson J."/>
            <person name="Barry K."/>
            <person name="LaButti K."/>
            <person name="Ng V."/>
            <person name="Ahrendt S."/>
            <person name="Min B."/>
            <person name="Choi I.G."/>
            <person name="Park H."/>
            <person name="Plett J.M."/>
            <person name="Magnuson J."/>
            <person name="Spatafora J.W."/>
            <person name="Nagy L.G."/>
            <person name="Henrissat B."/>
            <person name="Grigoriev I.V."/>
            <person name="Yang Z.L."/>
            <person name="Xu J."/>
            <person name="Martin F.M."/>
        </authorList>
    </citation>
    <scope>NUCLEOTIDE SEQUENCE</scope>
    <source>
        <strain evidence="1">KUC20120723A-06</strain>
    </source>
</reference>
<organism evidence="1 2">
    <name type="scientific">Leucogyrophana mollusca</name>
    <dbReference type="NCBI Taxonomy" id="85980"/>
    <lineage>
        <taxon>Eukaryota</taxon>
        <taxon>Fungi</taxon>
        <taxon>Dikarya</taxon>
        <taxon>Basidiomycota</taxon>
        <taxon>Agaricomycotina</taxon>
        <taxon>Agaricomycetes</taxon>
        <taxon>Agaricomycetidae</taxon>
        <taxon>Boletales</taxon>
        <taxon>Boletales incertae sedis</taxon>
        <taxon>Leucogyrophana</taxon>
    </lineage>
</organism>
<name>A0ACB8BN45_9AGAM</name>
<dbReference type="Proteomes" id="UP000790709">
    <property type="component" value="Unassembled WGS sequence"/>
</dbReference>
<proteinExistence type="predicted"/>
<comment type="caution">
    <text evidence="1">The sequence shown here is derived from an EMBL/GenBank/DDBJ whole genome shotgun (WGS) entry which is preliminary data.</text>
</comment>
<evidence type="ECO:0000313" key="2">
    <source>
        <dbReference type="Proteomes" id="UP000790709"/>
    </source>
</evidence>
<protein>
    <submittedName>
        <fullName evidence="1">Kinase-like protein</fullName>
    </submittedName>
</protein>
<accession>A0ACB8BN45</accession>